<dbReference type="GO" id="GO:0000911">
    <property type="term" value="P:cytokinesis by cell plate formation"/>
    <property type="evidence" value="ECO:0007669"/>
    <property type="project" value="InterPro"/>
</dbReference>
<protein>
    <submittedName>
        <fullName evidence="2">Uncharacterized protein</fullName>
    </submittedName>
</protein>
<dbReference type="InterPro" id="IPR040321">
    <property type="entry name" value="SCD2-like"/>
</dbReference>
<accession>D7TUW1</accession>
<evidence type="ECO:0000313" key="2">
    <source>
        <dbReference type="EMBL" id="CBI34286.3"/>
    </source>
</evidence>
<dbReference type="PANTHER" id="PTHR31762:SF10">
    <property type="entry name" value="FAS-BINDING FACTOR-LIKE PROTEIN"/>
    <property type="match status" value="1"/>
</dbReference>
<dbReference type="PANTHER" id="PTHR31762">
    <property type="entry name" value="FAS-BINDING FACTOR-LIKE PROTEIN"/>
    <property type="match status" value="1"/>
</dbReference>
<dbReference type="AlphaFoldDB" id="D7TUW1"/>
<evidence type="ECO:0000256" key="1">
    <source>
        <dbReference type="SAM" id="Coils"/>
    </source>
</evidence>
<dbReference type="Proteomes" id="UP000009183">
    <property type="component" value="Chromosome 14"/>
</dbReference>
<dbReference type="EMBL" id="FN596249">
    <property type="protein sequence ID" value="CBI34286.3"/>
    <property type="molecule type" value="Genomic_DNA"/>
</dbReference>
<reference evidence="3" key="1">
    <citation type="journal article" date="2007" name="Nature">
        <title>The grapevine genome sequence suggests ancestral hexaploidization in major angiosperm phyla.</title>
        <authorList>
            <consortium name="The French-Italian Public Consortium for Grapevine Genome Characterization."/>
            <person name="Jaillon O."/>
            <person name="Aury J.-M."/>
            <person name="Noel B."/>
            <person name="Policriti A."/>
            <person name="Clepet C."/>
            <person name="Casagrande A."/>
            <person name="Choisne N."/>
            <person name="Aubourg S."/>
            <person name="Vitulo N."/>
            <person name="Jubin C."/>
            <person name="Vezzi A."/>
            <person name="Legeai F."/>
            <person name="Hugueney P."/>
            <person name="Dasilva C."/>
            <person name="Horner D."/>
            <person name="Mica E."/>
            <person name="Jublot D."/>
            <person name="Poulain J."/>
            <person name="Bruyere C."/>
            <person name="Billault A."/>
            <person name="Segurens B."/>
            <person name="Gouyvenoux M."/>
            <person name="Ugarte E."/>
            <person name="Cattonaro F."/>
            <person name="Anthouard V."/>
            <person name="Vico V."/>
            <person name="Del Fabbro C."/>
            <person name="Alaux M."/>
            <person name="Di Gaspero G."/>
            <person name="Dumas V."/>
            <person name="Felice N."/>
            <person name="Paillard S."/>
            <person name="Juman I."/>
            <person name="Moroldo M."/>
            <person name="Scalabrin S."/>
            <person name="Canaguier A."/>
            <person name="Le Clainche I."/>
            <person name="Malacrida G."/>
            <person name="Durand E."/>
            <person name="Pesole G."/>
            <person name="Laucou V."/>
            <person name="Chatelet P."/>
            <person name="Merdinoglu D."/>
            <person name="Delledonne M."/>
            <person name="Pezzotti M."/>
            <person name="Lecharny A."/>
            <person name="Scarpelli C."/>
            <person name="Artiguenave F."/>
            <person name="Pe M.E."/>
            <person name="Valle G."/>
            <person name="Morgante M."/>
            <person name="Caboche M."/>
            <person name="Adam-Blondon A.-F."/>
            <person name="Weissenbach J."/>
            <person name="Quetier F."/>
            <person name="Wincker P."/>
        </authorList>
    </citation>
    <scope>NUCLEOTIDE SEQUENCE [LARGE SCALE GENOMIC DNA]</scope>
    <source>
        <strain evidence="3">cv. Pinot noir / PN40024</strain>
    </source>
</reference>
<keyword evidence="1" id="KW-0175">Coiled coil</keyword>
<proteinExistence type="predicted"/>
<evidence type="ECO:0000313" key="3">
    <source>
        <dbReference type="Proteomes" id="UP000009183"/>
    </source>
</evidence>
<dbReference type="HOGENOM" id="CLU_3091209_0_0_1"/>
<gene>
    <name evidence="2" type="ordered locus">VIT_14s0030g00770</name>
</gene>
<name>D7TUW1_VITVI</name>
<organism evidence="2 3">
    <name type="scientific">Vitis vinifera</name>
    <name type="common">Grape</name>
    <dbReference type="NCBI Taxonomy" id="29760"/>
    <lineage>
        <taxon>Eukaryota</taxon>
        <taxon>Viridiplantae</taxon>
        <taxon>Streptophyta</taxon>
        <taxon>Embryophyta</taxon>
        <taxon>Tracheophyta</taxon>
        <taxon>Spermatophyta</taxon>
        <taxon>Magnoliopsida</taxon>
        <taxon>eudicotyledons</taxon>
        <taxon>Gunneridae</taxon>
        <taxon>Pentapetalae</taxon>
        <taxon>rosids</taxon>
        <taxon>Vitales</taxon>
        <taxon>Vitaceae</taxon>
        <taxon>Viteae</taxon>
        <taxon>Vitis</taxon>
    </lineage>
</organism>
<feature type="coiled-coil region" evidence="1">
    <location>
        <begin position="6"/>
        <end position="40"/>
    </location>
</feature>
<dbReference type="InParanoid" id="D7TUW1"/>
<dbReference type="PaxDb" id="29760-VIT_14s0030g00770.t01"/>
<keyword evidence="3" id="KW-1185">Reference proteome</keyword>
<sequence>MVQEENESLLEKLRLAEERCEEAEARARQLEKQVATLGEGVSLEARLLSRQA</sequence>